<reference evidence="1" key="1">
    <citation type="submission" date="2023-03" db="EMBL/GenBank/DDBJ databases">
        <title>Massive genome expansion in bonnet fungi (Mycena s.s.) driven by repeated elements and novel gene families across ecological guilds.</title>
        <authorList>
            <consortium name="Lawrence Berkeley National Laboratory"/>
            <person name="Harder C.B."/>
            <person name="Miyauchi S."/>
            <person name="Viragh M."/>
            <person name="Kuo A."/>
            <person name="Thoen E."/>
            <person name="Andreopoulos B."/>
            <person name="Lu D."/>
            <person name="Skrede I."/>
            <person name="Drula E."/>
            <person name="Henrissat B."/>
            <person name="Morin E."/>
            <person name="Kohler A."/>
            <person name="Barry K."/>
            <person name="LaButti K."/>
            <person name="Morin E."/>
            <person name="Salamov A."/>
            <person name="Lipzen A."/>
            <person name="Mereny Z."/>
            <person name="Hegedus B."/>
            <person name="Baldrian P."/>
            <person name="Stursova M."/>
            <person name="Weitz H."/>
            <person name="Taylor A."/>
            <person name="Grigoriev I.V."/>
            <person name="Nagy L.G."/>
            <person name="Martin F."/>
            <person name="Kauserud H."/>
        </authorList>
    </citation>
    <scope>NUCLEOTIDE SEQUENCE</scope>
    <source>
        <strain evidence="1">9284</strain>
    </source>
</reference>
<name>A0AAD7G0D7_9AGAR</name>
<dbReference type="AlphaFoldDB" id="A0AAD7G0D7"/>
<comment type="caution">
    <text evidence="1">The sequence shown here is derived from an EMBL/GenBank/DDBJ whole genome shotgun (WGS) entry which is preliminary data.</text>
</comment>
<accession>A0AAD7G0D7</accession>
<protein>
    <submittedName>
        <fullName evidence="1">Uncharacterized protein</fullName>
    </submittedName>
</protein>
<keyword evidence="2" id="KW-1185">Reference proteome</keyword>
<dbReference type="Proteomes" id="UP001221142">
    <property type="component" value="Unassembled WGS sequence"/>
</dbReference>
<dbReference type="EMBL" id="JARKIF010000002">
    <property type="protein sequence ID" value="KAJ7647688.1"/>
    <property type="molecule type" value="Genomic_DNA"/>
</dbReference>
<evidence type="ECO:0000313" key="1">
    <source>
        <dbReference type="EMBL" id="KAJ7647688.1"/>
    </source>
</evidence>
<sequence length="329" mass="36763">MSTISLTQVSPSRTRPRSLSLRVIAAEAPLLNVPVEIGFQILEFGLIHTAFRTLASVNKAFAALVARLLYRNVVIDSVETLSLFHRTVKSKSAEFLDEHVKTLTVTIEPHVFTQKSRIQLEEVIASCPGLRAVSVMRPAVLALSHRASPSEITIQAFDALHPFEWRRPHSGAGLSTSLTHLKIAEPGDTWQSPLSILEFFGAAPHLTHLCLARRMDANADNDQIFVDELRSLLASRPALKMIVVRVFPTQWPRYFDRSVLAESSTIWMALSEVAEEDKRLLLVPAGLEGKCDGDNSWADVPTTHKNLIRQSGFWDRCRLELESRNAERS</sequence>
<organism evidence="1 2">
    <name type="scientific">Roridomyces roridus</name>
    <dbReference type="NCBI Taxonomy" id="1738132"/>
    <lineage>
        <taxon>Eukaryota</taxon>
        <taxon>Fungi</taxon>
        <taxon>Dikarya</taxon>
        <taxon>Basidiomycota</taxon>
        <taxon>Agaricomycotina</taxon>
        <taxon>Agaricomycetes</taxon>
        <taxon>Agaricomycetidae</taxon>
        <taxon>Agaricales</taxon>
        <taxon>Marasmiineae</taxon>
        <taxon>Mycenaceae</taxon>
        <taxon>Roridomyces</taxon>
    </lineage>
</organism>
<gene>
    <name evidence="1" type="ORF">FB45DRAFT_894168</name>
</gene>
<proteinExistence type="predicted"/>
<evidence type="ECO:0000313" key="2">
    <source>
        <dbReference type="Proteomes" id="UP001221142"/>
    </source>
</evidence>